<accession>A0A1I7RMS8</accession>
<organism evidence="17 19">
    <name type="scientific">Bursaphelenchus xylophilus</name>
    <name type="common">Pinewood nematode worm</name>
    <name type="synonym">Aphelenchoides xylophilus</name>
    <dbReference type="NCBI Taxonomy" id="6326"/>
    <lineage>
        <taxon>Eukaryota</taxon>
        <taxon>Metazoa</taxon>
        <taxon>Ecdysozoa</taxon>
        <taxon>Nematoda</taxon>
        <taxon>Chromadorea</taxon>
        <taxon>Rhabditida</taxon>
        <taxon>Tylenchina</taxon>
        <taxon>Tylenchomorpha</taxon>
        <taxon>Aphelenchoidea</taxon>
        <taxon>Aphelenchoididae</taxon>
        <taxon>Bursaphelenchus</taxon>
    </lineage>
</organism>
<feature type="transmembrane region" description="Helical" evidence="12">
    <location>
        <begin position="7"/>
        <end position="24"/>
    </location>
</feature>
<keyword evidence="8 12" id="KW-1133">Transmembrane helix</keyword>
<dbReference type="GO" id="GO:0008417">
    <property type="term" value="F:fucosyltransferase activity"/>
    <property type="evidence" value="ECO:0007669"/>
    <property type="project" value="InterPro"/>
</dbReference>
<dbReference type="Proteomes" id="UP000659654">
    <property type="component" value="Unassembled WGS sequence"/>
</dbReference>
<evidence type="ECO:0000256" key="11">
    <source>
        <dbReference type="ARBA" id="ARBA00023180"/>
    </source>
</evidence>
<feature type="domain" description="Fucosyltransferase C-terminal" evidence="13">
    <location>
        <begin position="216"/>
        <end position="381"/>
    </location>
</feature>
<evidence type="ECO:0000256" key="1">
    <source>
        <dbReference type="ARBA" id="ARBA00004447"/>
    </source>
</evidence>
<comment type="subcellular location">
    <subcellularLocation>
        <location evidence="1 12">Golgi apparatus</location>
        <location evidence="1 12">Golgi stack membrane</location>
        <topology evidence="1 12">Single-pass type II membrane protein</topology>
    </subcellularLocation>
</comment>
<keyword evidence="5 12" id="KW-0808">Transferase</keyword>
<comment type="similarity">
    <text evidence="3 12">Belongs to the glycosyltransferase 10 family.</text>
</comment>
<reference evidence="19" key="1">
    <citation type="submission" date="2016-11" db="UniProtKB">
        <authorList>
            <consortium name="WormBaseParasite"/>
        </authorList>
    </citation>
    <scope>IDENTIFICATION</scope>
</reference>
<evidence type="ECO:0000313" key="16">
    <source>
        <dbReference type="EMBL" id="CAG9125509.1"/>
    </source>
</evidence>
<keyword evidence="10 12" id="KW-0472">Membrane</keyword>
<keyword evidence="7" id="KW-0735">Signal-anchor</keyword>
<evidence type="ECO:0000256" key="10">
    <source>
        <dbReference type="ARBA" id="ARBA00023136"/>
    </source>
</evidence>
<keyword evidence="6 12" id="KW-0812">Transmembrane</keyword>
<dbReference type="Proteomes" id="UP000582659">
    <property type="component" value="Unassembled WGS sequence"/>
</dbReference>
<dbReference type="PANTHER" id="PTHR48438:SF1">
    <property type="entry name" value="ALPHA-(1,3)-FUCOSYLTRANSFERASE C-RELATED"/>
    <property type="match status" value="1"/>
</dbReference>
<keyword evidence="18" id="KW-1185">Reference proteome</keyword>
<dbReference type="InterPro" id="IPR001503">
    <property type="entry name" value="Glyco_trans_10"/>
</dbReference>
<evidence type="ECO:0000259" key="14">
    <source>
        <dbReference type="Pfam" id="PF17039"/>
    </source>
</evidence>
<dbReference type="EMBL" id="CAJFCV020000005">
    <property type="protein sequence ID" value="CAG9125509.1"/>
    <property type="molecule type" value="Genomic_DNA"/>
</dbReference>
<evidence type="ECO:0000256" key="9">
    <source>
        <dbReference type="ARBA" id="ARBA00023034"/>
    </source>
</evidence>
<evidence type="ECO:0000256" key="7">
    <source>
        <dbReference type="ARBA" id="ARBA00022968"/>
    </source>
</evidence>
<dbReference type="EC" id="2.4.1.-" evidence="12"/>
<dbReference type="Pfam" id="PF17039">
    <property type="entry name" value="Glyco_tran_10_N"/>
    <property type="match status" value="1"/>
</dbReference>
<evidence type="ECO:0000313" key="15">
    <source>
        <dbReference type="EMBL" id="CAD5232696.1"/>
    </source>
</evidence>
<comment type="pathway">
    <text evidence="2">Protein modification; protein glycosylation.</text>
</comment>
<dbReference type="AlphaFoldDB" id="A0A1I7RMS8"/>
<evidence type="ECO:0000313" key="17">
    <source>
        <dbReference type="Proteomes" id="UP000095284"/>
    </source>
</evidence>
<dbReference type="eggNOG" id="KOG2619">
    <property type="taxonomic scope" value="Eukaryota"/>
</dbReference>
<keyword evidence="11" id="KW-0325">Glycoprotein</keyword>
<dbReference type="GO" id="GO:0032580">
    <property type="term" value="C:Golgi cisterna membrane"/>
    <property type="evidence" value="ECO:0007669"/>
    <property type="project" value="UniProtKB-SubCell"/>
</dbReference>
<evidence type="ECO:0000256" key="3">
    <source>
        <dbReference type="ARBA" id="ARBA00008919"/>
    </source>
</evidence>
<evidence type="ECO:0000313" key="18">
    <source>
        <dbReference type="Proteomes" id="UP000659654"/>
    </source>
</evidence>
<dbReference type="SMR" id="A0A1I7RMS8"/>
<dbReference type="Proteomes" id="UP000095284">
    <property type="component" value="Unplaced"/>
</dbReference>
<evidence type="ECO:0000256" key="8">
    <source>
        <dbReference type="ARBA" id="ARBA00022989"/>
    </source>
</evidence>
<evidence type="ECO:0000256" key="4">
    <source>
        <dbReference type="ARBA" id="ARBA00022676"/>
    </source>
</evidence>
<dbReference type="InterPro" id="IPR038577">
    <property type="entry name" value="GT10-like_C_sf"/>
</dbReference>
<dbReference type="WBParaSite" id="BXY_0201400.1">
    <property type="protein sequence ID" value="BXY_0201400.1"/>
    <property type="gene ID" value="BXY_0201400"/>
</dbReference>
<evidence type="ECO:0000256" key="6">
    <source>
        <dbReference type="ARBA" id="ARBA00022692"/>
    </source>
</evidence>
<dbReference type="UniPathway" id="UPA00378"/>
<dbReference type="EMBL" id="CAJFDI010000005">
    <property type="protein sequence ID" value="CAD5232696.1"/>
    <property type="molecule type" value="Genomic_DNA"/>
</dbReference>
<keyword evidence="4 12" id="KW-0328">Glycosyltransferase</keyword>
<evidence type="ECO:0000313" key="19">
    <source>
        <dbReference type="WBParaSite" id="BXY_0201400.1"/>
    </source>
</evidence>
<evidence type="ECO:0000256" key="2">
    <source>
        <dbReference type="ARBA" id="ARBA00004922"/>
    </source>
</evidence>
<feature type="domain" description="Fucosyltransferase N-terminal" evidence="14">
    <location>
        <begin position="83"/>
        <end position="193"/>
    </location>
</feature>
<keyword evidence="9 12" id="KW-0333">Golgi apparatus</keyword>
<dbReference type="InterPro" id="IPR031481">
    <property type="entry name" value="Glyco_tran_10_N"/>
</dbReference>
<dbReference type="SUPFAM" id="SSF53756">
    <property type="entry name" value="UDP-Glycosyltransferase/glycogen phosphorylase"/>
    <property type="match status" value="1"/>
</dbReference>
<dbReference type="PANTHER" id="PTHR48438">
    <property type="entry name" value="ALPHA-(1,3)-FUCOSYLTRANSFERASE C-RELATED"/>
    <property type="match status" value="1"/>
</dbReference>
<proteinExistence type="inferred from homology"/>
<name>A0A1I7RMS8_BURXY</name>
<sequence>MAVCRSVAFVIVAFFLGFASFIYYKSEIILSTNLYYNYDLKSLNNAIQDAFLPDIESEADDHIETAVTPSNRTSATKRRRFKDKVEILMWTHRGRFGKIEDYIKDVYRNCGKTCHVTPDRGRLNHSDAVVFYPFYAKYFNVTYPPHANQDQLMVFWEQESPMRYLENKIEIPEDYFNTTVTYMSTSDVPIPYGRYVKKRQEGTREEFRTSILNQVKNQNKGIYKVFSHCKTSAKREELIKQIQKVMPVDLYGKCGNMTCSNSCFQKNKLLYRFYLAFENSICVDYITEKFWQFNTLVPIVVKRSMYPRLPEKSFIALDDFGSLEEFAQYINELMRDDQAYSEYLMWRYDYYRDRIQPTAMMCWLCDYVRKNEKYKWYDKIEGFSDASQSCDLKANDGWFRRA</sequence>
<evidence type="ECO:0000259" key="13">
    <source>
        <dbReference type="Pfam" id="PF00852"/>
    </source>
</evidence>
<evidence type="ECO:0000256" key="5">
    <source>
        <dbReference type="ARBA" id="ARBA00022679"/>
    </source>
</evidence>
<evidence type="ECO:0000256" key="12">
    <source>
        <dbReference type="RuleBase" id="RU003832"/>
    </source>
</evidence>
<dbReference type="Pfam" id="PF00852">
    <property type="entry name" value="Glyco_transf_10"/>
    <property type="match status" value="1"/>
</dbReference>
<gene>
    <name evidence="15" type="ORF">BXYJ_LOCUS12787</name>
</gene>
<dbReference type="Gene3D" id="3.40.50.11660">
    <property type="entry name" value="Glycosyl transferase family 10, C-terminal domain"/>
    <property type="match status" value="1"/>
</dbReference>
<dbReference type="OrthoDB" id="5790915at2759"/>
<dbReference type="FunFam" id="3.40.50.11660:FF:000002">
    <property type="entry name" value="Alpha-(1,3)-fucosyltransferase"/>
    <property type="match status" value="1"/>
</dbReference>
<protein>
    <recommendedName>
        <fullName evidence="12">Fucosyltransferase</fullName>
        <ecNumber evidence="12">2.4.1.-</ecNumber>
    </recommendedName>
</protein>
<reference evidence="16" key="2">
    <citation type="submission" date="2020-08" db="EMBL/GenBank/DDBJ databases">
        <authorList>
            <person name="Kikuchi T."/>
        </authorList>
    </citation>
    <scope>NUCLEOTIDE SEQUENCE</scope>
    <source>
        <strain evidence="15">Ka4C1</strain>
    </source>
</reference>
<dbReference type="InterPro" id="IPR055270">
    <property type="entry name" value="Glyco_tran_10_C"/>
</dbReference>